<feature type="transmembrane region" description="Helical" evidence="7">
    <location>
        <begin position="174"/>
        <end position="193"/>
    </location>
</feature>
<evidence type="ECO:0000256" key="3">
    <source>
        <dbReference type="ARBA" id="ARBA00022475"/>
    </source>
</evidence>
<dbReference type="CDD" id="cd06261">
    <property type="entry name" value="TM_PBP2"/>
    <property type="match status" value="1"/>
</dbReference>
<evidence type="ECO:0000256" key="4">
    <source>
        <dbReference type="ARBA" id="ARBA00022692"/>
    </source>
</evidence>
<feature type="compositionally biased region" description="Polar residues" evidence="8">
    <location>
        <begin position="1"/>
        <end position="12"/>
    </location>
</feature>
<keyword evidence="11" id="KW-1185">Reference proteome</keyword>
<gene>
    <name evidence="10" type="ORF">SAMN05216223_107234</name>
</gene>
<keyword evidence="5 7" id="KW-1133">Transmembrane helix</keyword>
<organism evidence="10 11">
    <name type="scientific">Actinacidiphila yanglinensis</name>
    <dbReference type="NCBI Taxonomy" id="310779"/>
    <lineage>
        <taxon>Bacteria</taxon>
        <taxon>Bacillati</taxon>
        <taxon>Actinomycetota</taxon>
        <taxon>Actinomycetes</taxon>
        <taxon>Kitasatosporales</taxon>
        <taxon>Streptomycetaceae</taxon>
        <taxon>Actinacidiphila</taxon>
    </lineage>
</organism>
<feature type="transmembrane region" description="Helical" evidence="7">
    <location>
        <begin position="233"/>
        <end position="249"/>
    </location>
</feature>
<evidence type="ECO:0000259" key="9">
    <source>
        <dbReference type="PROSITE" id="PS50928"/>
    </source>
</evidence>
<dbReference type="EMBL" id="FNVU01000007">
    <property type="protein sequence ID" value="SEG64178.1"/>
    <property type="molecule type" value="Genomic_DNA"/>
</dbReference>
<name>A0A1H6BTZ8_9ACTN</name>
<feature type="transmembrane region" description="Helical" evidence="7">
    <location>
        <begin position="290"/>
        <end position="309"/>
    </location>
</feature>
<feature type="transmembrane region" description="Helical" evidence="7">
    <location>
        <begin position="109"/>
        <end position="129"/>
    </location>
</feature>
<evidence type="ECO:0000256" key="8">
    <source>
        <dbReference type="SAM" id="MobiDB-lite"/>
    </source>
</evidence>
<dbReference type="PANTHER" id="PTHR30151">
    <property type="entry name" value="ALKANE SULFONATE ABC TRANSPORTER-RELATED, MEMBRANE SUBUNIT"/>
    <property type="match status" value="1"/>
</dbReference>
<dbReference type="AlphaFoldDB" id="A0A1H6BTZ8"/>
<evidence type="ECO:0000313" key="11">
    <source>
        <dbReference type="Proteomes" id="UP000236754"/>
    </source>
</evidence>
<dbReference type="Pfam" id="PF00528">
    <property type="entry name" value="BPD_transp_1"/>
    <property type="match status" value="1"/>
</dbReference>
<dbReference type="PANTHER" id="PTHR30151:SF20">
    <property type="entry name" value="ABC TRANSPORTER PERMEASE PROTEIN HI_0355-RELATED"/>
    <property type="match status" value="1"/>
</dbReference>
<dbReference type="InterPro" id="IPR035906">
    <property type="entry name" value="MetI-like_sf"/>
</dbReference>
<dbReference type="GO" id="GO:0055085">
    <property type="term" value="P:transmembrane transport"/>
    <property type="evidence" value="ECO:0007669"/>
    <property type="project" value="InterPro"/>
</dbReference>
<evidence type="ECO:0000256" key="6">
    <source>
        <dbReference type="ARBA" id="ARBA00023136"/>
    </source>
</evidence>
<accession>A0A1H6BTZ8</accession>
<dbReference type="OrthoDB" id="7274389at2"/>
<reference evidence="10 11" key="1">
    <citation type="submission" date="2016-10" db="EMBL/GenBank/DDBJ databases">
        <authorList>
            <person name="de Groot N.N."/>
        </authorList>
    </citation>
    <scope>NUCLEOTIDE SEQUENCE [LARGE SCALE GENOMIC DNA]</scope>
    <source>
        <strain evidence="10 11">CGMCC 4.2023</strain>
    </source>
</reference>
<dbReference type="Gene3D" id="1.10.3720.10">
    <property type="entry name" value="MetI-like"/>
    <property type="match status" value="1"/>
</dbReference>
<protein>
    <submittedName>
        <fullName evidence="10">NitT/TauT family transport system permease protein</fullName>
    </submittedName>
</protein>
<dbReference type="Proteomes" id="UP000236754">
    <property type="component" value="Unassembled WGS sequence"/>
</dbReference>
<evidence type="ECO:0000313" key="10">
    <source>
        <dbReference type="EMBL" id="SEG64178.1"/>
    </source>
</evidence>
<feature type="region of interest" description="Disordered" evidence="8">
    <location>
        <begin position="1"/>
        <end position="92"/>
    </location>
</feature>
<feature type="domain" description="ABC transmembrane type-1" evidence="9">
    <location>
        <begin position="167"/>
        <end position="351"/>
    </location>
</feature>
<sequence length="368" mass="38502">MNVQGSRSTAGTPDTEPDDAKSADADAVEPDAAEPEAAEAKAAEGQGGEGQAAEGPGGDEKAAVETAGDEVAADVTGGDEKKAAGDPGRSAAPVDRVALARRQRIRRRVLVNAARVAVLVVVIGLWQVLASTGTVDKFYSGEPSGVCSKLWDWIRHGTSQGSLWDQVWTTLQETLIGFGVGVALGVVFGVMLGRMRFLADVFAPFIKTLNSIPRILFGSVFAIWFGLGISSKATLAAVLVFFGVFFNAFQGAREVDRNLIANARILGAGSTKVTLQVVVPSALSWITTSLHVAFGFAVTGAIVGELLGAQQGLGLLIFQAQANFDPNGVYAGLVLTAAFALAAEGLITLLERRLLRWQPRPQRSGAEA</sequence>
<evidence type="ECO:0000256" key="2">
    <source>
        <dbReference type="ARBA" id="ARBA00022448"/>
    </source>
</evidence>
<feature type="compositionally biased region" description="Acidic residues" evidence="8">
    <location>
        <begin position="26"/>
        <end position="37"/>
    </location>
</feature>
<dbReference type="PROSITE" id="PS50928">
    <property type="entry name" value="ABC_TM1"/>
    <property type="match status" value="1"/>
</dbReference>
<proteinExistence type="inferred from homology"/>
<comment type="similarity">
    <text evidence="7">Belongs to the binding-protein-dependent transport system permease family.</text>
</comment>
<feature type="transmembrane region" description="Helical" evidence="7">
    <location>
        <begin position="329"/>
        <end position="350"/>
    </location>
</feature>
<keyword evidence="3" id="KW-1003">Cell membrane</keyword>
<dbReference type="SUPFAM" id="SSF161098">
    <property type="entry name" value="MetI-like"/>
    <property type="match status" value="1"/>
</dbReference>
<keyword evidence="6 7" id="KW-0472">Membrane</keyword>
<keyword evidence="4 7" id="KW-0812">Transmembrane</keyword>
<feature type="transmembrane region" description="Helical" evidence="7">
    <location>
        <begin position="205"/>
        <end position="227"/>
    </location>
</feature>
<evidence type="ECO:0000256" key="5">
    <source>
        <dbReference type="ARBA" id="ARBA00022989"/>
    </source>
</evidence>
<keyword evidence="2 7" id="KW-0813">Transport</keyword>
<evidence type="ECO:0000256" key="7">
    <source>
        <dbReference type="RuleBase" id="RU363032"/>
    </source>
</evidence>
<dbReference type="GO" id="GO:0005886">
    <property type="term" value="C:plasma membrane"/>
    <property type="evidence" value="ECO:0007669"/>
    <property type="project" value="UniProtKB-SubCell"/>
</dbReference>
<evidence type="ECO:0000256" key="1">
    <source>
        <dbReference type="ARBA" id="ARBA00004651"/>
    </source>
</evidence>
<comment type="subcellular location">
    <subcellularLocation>
        <location evidence="1 7">Cell membrane</location>
        <topology evidence="1 7">Multi-pass membrane protein</topology>
    </subcellularLocation>
</comment>
<dbReference type="InterPro" id="IPR000515">
    <property type="entry name" value="MetI-like"/>
</dbReference>